<keyword evidence="8" id="KW-0863">Zinc-finger</keyword>
<sequence>MAACSNNVEIRIIDTRKGKGLFAQMSLKEGDVIFEEQPVVSTQFLWNEMYKYLACEYCLQSLETAEEMSRRLTQNPALVLPYQQCCEARPSEYVVCPDCQVVYCSEKCLQFALSSYHRVLCMGSSKNDPEHPLSRLQEAWRNIHYPPETASIMLLIKMVAIVKQAKNKEEAIQLFSQFAKATVNEEEQIVHKLLGAEFKDQLEMLRQISVEAFFEDSVQQWFTPEGFQSFFALIGTNGQGIGTSSIGVWARNCDALELPEEEKAELDKFIDKLYDDLDRVTGTFLNSEGSGLYKLQSACNHSCVPNAEIRFPYNNHILALVALKDIAPEEEICISYLDECERERSRHSRQKYLRENYLFSCTCEKCLAQAEDPDITSEEEEEEEMEQMEEEGEDQ</sequence>
<dbReference type="GO" id="GO:0045814">
    <property type="term" value="P:negative regulation of gene expression, epigenetic"/>
    <property type="evidence" value="ECO:0007669"/>
    <property type="project" value="TreeGrafter"/>
</dbReference>
<reference evidence="20" key="1">
    <citation type="journal article" date="2021" name="Genome Biol. Evol.">
        <title>A High-Quality Reference Genome for a Parasitic Bivalve with Doubly Uniparental Inheritance (Bivalvia: Unionida).</title>
        <authorList>
            <person name="Smith C.H."/>
        </authorList>
    </citation>
    <scope>NUCLEOTIDE SEQUENCE</scope>
    <source>
        <strain evidence="20">CHS0354</strain>
    </source>
</reference>
<keyword evidence="4" id="KW-0489">Methyltransferase</keyword>
<evidence type="ECO:0000256" key="4">
    <source>
        <dbReference type="ARBA" id="ARBA00022603"/>
    </source>
</evidence>
<evidence type="ECO:0000313" key="21">
    <source>
        <dbReference type="Proteomes" id="UP001195483"/>
    </source>
</evidence>
<evidence type="ECO:0000256" key="3">
    <source>
        <dbReference type="ARBA" id="ARBA00022490"/>
    </source>
</evidence>
<reference evidence="20" key="3">
    <citation type="submission" date="2023-05" db="EMBL/GenBank/DDBJ databases">
        <authorList>
            <person name="Smith C.H."/>
        </authorList>
    </citation>
    <scope>NUCLEOTIDE SEQUENCE</scope>
    <source>
        <strain evidence="20">CHS0354</strain>
        <tissue evidence="20">Mantle</tissue>
    </source>
</reference>
<dbReference type="AlphaFoldDB" id="A0AAE0T4F9"/>
<reference evidence="20" key="2">
    <citation type="journal article" date="2021" name="Genome Biol. Evol.">
        <title>Developing a high-quality reference genome for a parasitic bivalve with doubly uniparental inheritance (Bivalvia: Unionida).</title>
        <authorList>
            <person name="Smith C.H."/>
        </authorList>
    </citation>
    <scope>NUCLEOTIDE SEQUENCE</scope>
    <source>
        <strain evidence="20">CHS0354</strain>
        <tissue evidence="20">Mantle</tissue>
    </source>
</reference>
<dbReference type="GO" id="GO:0005737">
    <property type="term" value="C:cytoplasm"/>
    <property type="evidence" value="ECO:0007669"/>
    <property type="project" value="UniProtKB-SubCell"/>
</dbReference>
<evidence type="ECO:0000256" key="2">
    <source>
        <dbReference type="ARBA" id="ARBA00012178"/>
    </source>
</evidence>
<evidence type="ECO:0000256" key="17">
    <source>
        <dbReference type="ARBA" id="ARBA00049806"/>
    </source>
</evidence>
<dbReference type="PANTHER" id="PTHR46402:SF2">
    <property type="entry name" value="HISTONE-LYSINE N-TRIMETHYLTRANSFERASE SMYD5"/>
    <property type="match status" value="1"/>
</dbReference>
<dbReference type="GO" id="GO:0140955">
    <property type="term" value="F:histone H3K36 trimethyltransferase activity"/>
    <property type="evidence" value="ECO:0007669"/>
    <property type="project" value="UniProtKB-EC"/>
</dbReference>
<dbReference type="SUPFAM" id="SSF82199">
    <property type="entry name" value="SET domain"/>
    <property type="match status" value="1"/>
</dbReference>
<comment type="catalytic activity">
    <reaction evidence="14">
        <text>L-lysyl-[protein] + 3 S-adenosyl-L-methionine = N(6),N(6),N(6)-trimethyl-L-lysyl-[protein] + 3 S-adenosyl-L-homocysteine + 3 H(+)</text>
        <dbReference type="Rhea" id="RHEA:54192"/>
        <dbReference type="Rhea" id="RHEA-COMP:9752"/>
        <dbReference type="Rhea" id="RHEA-COMP:13826"/>
        <dbReference type="ChEBI" id="CHEBI:15378"/>
        <dbReference type="ChEBI" id="CHEBI:29969"/>
        <dbReference type="ChEBI" id="CHEBI:57856"/>
        <dbReference type="ChEBI" id="CHEBI:59789"/>
        <dbReference type="ChEBI" id="CHEBI:61961"/>
    </reaction>
    <physiologicalReaction direction="left-to-right" evidence="14">
        <dbReference type="Rhea" id="RHEA:54193"/>
    </physiologicalReaction>
</comment>
<feature type="domain" description="SET" evidence="19">
    <location>
        <begin position="6"/>
        <end position="337"/>
    </location>
</feature>
<evidence type="ECO:0000256" key="11">
    <source>
        <dbReference type="ARBA" id="ARBA00033038"/>
    </source>
</evidence>
<dbReference type="PANTHER" id="PTHR46402">
    <property type="entry name" value="SET AND MYND DOMAIN-CONTAINING PROTEIN 5"/>
    <property type="match status" value="1"/>
</dbReference>
<dbReference type="Pfam" id="PF00856">
    <property type="entry name" value="SET"/>
    <property type="match status" value="1"/>
</dbReference>
<dbReference type="EC" id="2.1.1.372" evidence="10"/>
<feature type="region of interest" description="Disordered" evidence="18">
    <location>
        <begin position="371"/>
        <end position="395"/>
    </location>
</feature>
<dbReference type="Gene3D" id="2.170.270.10">
    <property type="entry name" value="SET domain"/>
    <property type="match status" value="1"/>
</dbReference>
<accession>A0AAE0T4F9</accession>
<evidence type="ECO:0000256" key="1">
    <source>
        <dbReference type="ARBA" id="ARBA00004496"/>
    </source>
</evidence>
<name>A0AAE0T4F9_9BIVA</name>
<dbReference type="GO" id="GO:0140943">
    <property type="term" value="F:histone H4K20 trimethyltransferase activity"/>
    <property type="evidence" value="ECO:0007669"/>
    <property type="project" value="UniProtKB-EC"/>
</dbReference>
<comment type="catalytic activity">
    <reaction evidence="13">
        <text>L-lysyl(20)-[histone H4] + 3 S-adenosyl-L-methionine = N(6),N(6),N(6)-trimethyl-L-lysyl(20)-[histone H4] + 3 S-adenosyl-L-homocysteine + 3 H(+)</text>
        <dbReference type="Rhea" id="RHEA:64456"/>
        <dbReference type="Rhea" id="RHEA-COMP:15554"/>
        <dbReference type="Rhea" id="RHEA-COMP:15998"/>
        <dbReference type="ChEBI" id="CHEBI:15378"/>
        <dbReference type="ChEBI" id="CHEBI:29969"/>
        <dbReference type="ChEBI" id="CHEBI:57856"/>
        <dbReference type="ChEBI" id="CHEBI:59789"/>
        <dbReference type="ChEBI" id="CHEBI:61961"/>
        <dbReference type="EC" id="2.1.1.372"/>
    </reaction>
</comment>
<comment type="catalytic activity">
    <reaction evidence="12">
        <text>L-lysyl(36)-[histone H3] + 3 S-adenosyl-L-methionine = N(6),N(6),N(6)-trimethyl-L-lysyl(36)-[histone H3] + 3 S-adenosyl-L-homocysteine + 3 H(+)</text>
        <dbReference type="Rhea" id="RHEA:60324"/>
        <dbReference type="Rhea" id="RHEA-COMP:9785"/>
        <dbReference type="Rhea" id="RHEA-COMP:15536"/>
        <dbReference type="ChEBI" id="CHEBI:15378"/>
        <dbReference type="ChEBI" id="CHEBI:29969"/>
        <dbReference type="ChEBI" id="CHEBI:57856"/>
        <dbReference type="ChEBI" id="CHEBI:59789"/>
        <dbReference type="ChEBI" id="CHEBI:61961"/>
        <dbReference type="EC" id="2.1.1.359"/>
    </reaction>
</comment>
<dbReference type="InterPro" id="IPR001214">
    <property type="entry name" value="SET_dom"/>
</dbReference>
<comment type="caution">
    <text evidence="20">The sequence shown here is derived from an EMBL/GenBank/DDBJ whole genome shotgun (WGS) entry which is preliminary data.</text>
</comment>
<protein>
    <recommendedName>
        <fullName evidence="15">Protein-lysine N-trimethyltransferase SMYD5</fullName>
        <ecNumber evidence="2">2.1.1.359</ecNumber>
        <ecNumber evidence="10">2.1.1.372</ecNumber>
    </recommendedName>
    <alternativeName>
        <fullName evidence="11">SET and MYND domain-containing protein 5</fullName>
    </alternativeName>
    <alternativeName>
        <fullName evidence="16">[histone H3]-lysine20 N-trimethyltransferase SMYD5</fullName>
    </alternativeName>
    <alternativeName>
        <fullName evidence="17">[histone H4]-lysine36 N-trimethyltransferase SMYD5</fullName>
    </alternativeName>
</protein>
<keyword evidence="7" id="KW-0479">Metal-binding</keyword>
<dbReference type="Proteomes" id="UP001195483">
    <property type="component" value="Unassembled WGS sequence"/>
</dbReference>
<evidence type="ECO:0000256" key="8">
    <source>
        <dbReference type="ARBA" id="ARBA00022771"/>
    </source>
</evidence>
<evidence type="ECO:0000256" key="10">
    <source>
        <dbReference type="ARBA" id="ARBA00024057"/>
    </source>
</evidence>
<evidence type="ECO:0000256" key="6">
    <source>
        <dbReference type="ARBA" id="ARBA00022691"/>
    </source>
</evidence>
<evidence type="ECO:0000256" key="7">
    <source>
        <dbReference type="ARBA" id="ARBA00022723"/>
    </source>
</evidence>
<organism evidence="20 21">
    <name type="scientific">Potamilus streckersoni</name>
    <dbReference type="NCBI Taxonomy" id="2493646"/>
    <lineage>
        <taxon>Eukaryota</taxon>
        <taxon>Metazoa</taxon>
        <taxon>Spiralia</taxon>
        <taxon>Lophotrochozoa</taxon>
        <taxon>Mollusca</taxon>
        <taxon>Bivalvia</taxon>
        <taxon>Autobranchia</taxon>
        <taxon>Heteroconchia</taxon>
        <taxon>Palaeoheterodonta</taxon>
        <taxon>Unionida</taxon>
        <taxon>Unionoidea</taxon>
        <taxon>Unionidae</taxon>
        <taxon>Ambleminae</taxon>
        <taxon>Lampsilini</taxon>
        <taxon>Potamilus</taxon>
    </lineage>
</organism>
<dbReference type="CDD" id="cd10521">
    <property type="entry name" value="SET_SMYD5"/>
    <property type="match status" value="1"/>
</dbReference>
<evidence type="ECO:0000256" key="9">
    <source>
        <dbReference type="ARBA" id="ARBA00022833"/>
    </source>
</evidence>
<evidence type="ECO:0000313" key="20">
    <source>
        <dbReference type="EMBL" id="KAK3603038.1"/>
    </source>
</evidence>
<keyword evidence="9" id="KW-0862">Zinc</keyword>
<evidence type="ECO:0000256" key="13">
    <source>
        <dbReference type="ARBA" id="ARBA00048081"/>
    </source>
</evidence>
<evidence type="ECO:0000256" key="14">
    <source>
        <dbReference type="ARBA" id="ARBA00049497"/>
    </source>
</evidence>
<evidence type="ECO:0000256" key="15">
    <source>
        <dbReference type="ARBA" id="ARBA00049768"/>
    </source>
</evidence>
<dbReference type="SMART" id="SM00317">
    <property type="entry name" value="SET"/>
    <property type="match status" value="1"/>
</dbReference>
<dbReference type="PROSITE" id="PS50280">
    <property type="entry name" value="SET"/>
    <property type="match status" value="1"/>
</dbReference>
<evidence type="ECO:0000259" key="19">
    <source>
        <dbReference type="PROSITE" id="PS50280"/>
    </source>
</evidence>
<keyword evidence="6" id="KW-0949">S-adenosyl-L-methionine</keyword>
<dbReference type="GO" id="GO:0008270">
    <property type="term" value="F:zinc ion binding"/>
    <property type="evidence" value="ECO:0007669"/>
    <property type="project" value="UniProtKB-KW"/>
</dbReference>
<evidence type="ECO:0000256" key="12">
    <source>
        <dbReference type="ARBA" id="ARBA00047545"/>
    </source>
</evidence>
<evidence type="ECO:0000256" key="16">
    <source>
        <dbReference type="ARBA" id="ARBA00049789"/>
    </source>
</evidence>
<keyword evidence="21" id="KW-1185">Reference proteome</keyword>
<dbReference type="InterPro" id="IPR044422">
    <property type="entry name" value="SMYD5_SET"/>
</dbReference>
<dbReference type="GO" id="GO:0032259">
    <property type="term" value="P:methylation"/>
    <property type="evidence" value="ECO:0007669"/>
    <property type="project" value="UniProtKB-KW"/>
</dbReference>
<comment type="subcellular location">
    <subcellularLocation>
        <location evidence="1">Cytoplasm</location>
    </subcellularLocation>
</comment>
<evidence type="ECO:0000256" key="5">
    <source>
        <dbReference type="ARBA" id="ARBA00022679"/>
    </source>
</evidence>
<keyword evidence="5" id="KW-0808">Transferase</keyword>
<keyword evidence="3" id="KW-0963">Cytoplasm</keyword>
<dbReference type="InterPro" id="IPR046341">
    <property type="entry name" value="SET_dom_sf"/>
</dbReference>
<evidence type="ECO:0000256" key="18">
    <source>
        <dbReference type="SAM" id="MobiDB-lite"/>
    </source>
</evidence>
<dbReference type="EMBL" id="JAEAOA010002208">
    <property type="protein sequence ID" value="KAK3603038.1"/>
    <property type="molecule type" value="Genomic_DNA"/>
</dbReference>
<dbReference type="EC" id="2.1.1.359" evidence="2"/>
<proteinExistence type="predicted"/>
<gene>
    <name evidence="20" type="ORF">CHS0354_037786</name>
</gene>